<organism evidence="1 2">
    <name type="scientific">Actinoplanes italicus</name>
    <dbReference type="NCBI Taxonomy" id="113567"/>
    <lineage>
        <taxon>Bacteria</taxon>
        <taxon>Bacillati</taxon>
        <taxon>Actinomycetota</taxon>
        <taxon>Actinomycetes</taxon>
        <taxon>Micromonosporales</taxon>
        <taxon>Micromonosporaceae</taxon>
        <taxon>Actinoplanes</taxon>
    </lineage>
</organism>
<name>A0A2T0KFV9_9ACTN</name>
<reference evidence="1 2" key="1">
    <citation type="submission" date="2018-03" db="EMBL/GenBank/DDBJ databases">
        <title>Genomic Encyclopedia of Archaeal and Bacterial Type Strains, Phase II (KMG-II): from individual species to whole genera.</title>
        <authorList>
            <person name="Goeker M."/>
        </authorList>
    </citation>
    <scope>NUCLEOTIDE SEQUENCE [LARGE SCALE GENOMIC DNA]</scope>
    <source>
        <strain evidence="1 2">DSM 43146</strain>
    </source>
</reference>
<dbReference type="AlphaFoldDB" id="A0A2T0KFV9"/>
<accession>A0A2T0KFV9</accession>
<comment type="caution">
    <text evidence="1">The sequence shown here is derived from an EMBL/GenBank/DDBJ whole genome shotgun (WGS) entry which is preliminary data.</text>
</comment>
<dbReference type="Proteomes" id="UP000239415">
    <property type="component" value="Unassembled WGS sequence"/>
</dbReference>
<evidence type="ECO:0000313" key="1">
    <source>
        <dbReference type="EMBL" id="PRX22262.1"/>
    </source>
</evidence>
<dbReference type="EMBL" id="PVMZ01000005">
    <property type="protein sequence ID" value="PRX22262.1"/>
    <property type="molecule type" value="Genomic_DNA"/>
</dbReference>
<protein>
    <submittedName>
        <fullName evidence="1">Uncharacterized protein</fullName>
    </submittedName>
</protein>
<proteinExistence type="predicted"/>
<keyword evidence="2" id="KW-1185">Reference proteome</keyword>
<evidence type="ECO:0000313" key="2">
    <source>
        <dbReference type="Proteomes" id="UP000239415"/>
    </source>
</evidence>
<gene>
    <name evidence="1" type="ORF">CLV67_105439</name>
</gene>
<sequence length="54" mass="6246">MRDSLDARYEALRSDLVVARTHDTVTQVTAFLFSVLAVFPASRLTPYRRHPELR</sequence>